<sequence length="547" mass="63633">FSLTFSLTGNLIYFYLLKKFDNLRIDFKFQISNFKFIILGGLVSALLVSLSANLHPAFYNFKMQILRKPYCDGAFTYWYPNATRYIGYCPDVDDKTIHEFPSYSFIVSDLHGHVSDIPFVLTFLALSFTLFLKIKEDKDLSLAFVFKSPFLIFSFLLGIMFMTNQWDYPIYLMVLGFVLFFGFFQHYGKNVKTITQSALLGIIILIPSIILFLPFQLGFDPIVKGIAFVRTHSLPHQLLILWGAPWFFGLTLLIYLFGYKIKIKNIFKKENFIKWISKFLNVDIELKNKKEKPLIANYSLLITDVFVLILFLVSTILIIIPEIIYVKDIYIASYHRANTVFKLTYQSFIMFSVGIGYVLTRVLSSLKKGFKRNLLLVSYTFLLFCLLVYPFYSIKGYYGSLAPKTYKGLFGLQFMQRLYPDDYKTIVWLNNNVSGQPNILEAVGDSYTDYERISMATGLPTIEGWLVHEWLWRGSFDEPGKRQTEVQTIYESKDISQTKELLNKYHIKYLIVGEMERQKYPNLNQEKLTSLGKKVFESSQTAVYELP</sequence>
<feature type="transmembrane region" description="Helical" evidence="1">
    <location>
        <begin position="295"/>
        <end position="320"/>
    </location>
</feature>
<dbReference type="NCBIfam" id="TIGR03662">
    <property type="entry name" value="Chlor_Arch_YYY"/>
    <property type="match status" value="1"/>
</dbReference>
<proteinExistence type="predicted"/>
<dbReference type="Pfam" id="PF10060">
    <property type="entry name" value="DUF2298"/>
    <property type="match status" value="1"/>
</dbReference>
<evidence type="ECO:0008006" key="4">
    <source>
        <dbReference type="Google" id="ProtNLM"/>
    </source>
</evidence>
<gene>
    <name evidence="2" type="ORF">COT64_02945</name>
</gene>
<keyword evidence="1" id="KW-0812">Transmembrane</keyword>
<dbReference type="Proteomes" id="UP000230775">
    <property type="component" value="Unassembled WGS sequence"/>
</dbReference>
<accession>A0A2H0WR40</accession>
<feature type="transmembrane region" description="Helical" evidence="1">
    <location>
        <begin position="144"/>
        <end position="162"/>
    </location>
</feature>
<protein>
    <recommendedName>
        <fullName evidence="4">YYY membrane protein</fullName>
    </recommendedName>
</protein>
<evidence type="ECO:0000313" key="3">
    <source>
        <dbReference type="Proteomes" id="UP000230775"/>
    </source>
</evidence>
<feature type="transmembrane region" description="Helical" evidence="1">
    <location>
        <begin position="34"/>
        <end position="54"/>
    </location>
</feature>
<keyword evidence="1" id="KW-1133">Transmembrane helix</keyword>
<organism evidence="2 3">
    <name type="scientific">Candidatus Shapirobacteria bacterium CG09_land_8_20_14_0_10_39_12</name>
    <dbReference type="NCBI Taxonomy" id="1974885"/>
    <lineage>
        <taxon>Bacteria</taxon>
        <taxon>Candidatus Shapironibacteriota</taxon>
    </lineage>
</organism>
<feature type="transmembrane region" description="Helical" evidence="1">
    <location>
        <begin position="239"/>
        <end position="259"/>
    </location>
</feature>
<evidence type="ECO:0000256" key="1">
    <source>
        <dbReference type="SAM" id="Phobius"/>
    </source>
</evidence>
<feature type="non-terminal residue" evidence="2">
    <location>
        <position position="1"/>
    </location>
</feature>
<reference evidence="3" key="1">
    <citation type="submission" date="2017-09" db="EMBL/GenBank/DDBJ databases">
        <title>Depth-based differentiation of microbial function through sediment-hosted aquifers and enrichment of novel symbionts in the deep terrestrial subsurface.</title>
        <authorList>
            <person name="Probst A.J."/>
            <person name="Ladd B."/>
            <person name="Jarett J.K."/>
            <person name="Geller-Mcgrath D.E."/>
            <person name="Sieber C.M.K."/>
            <person name="Emerson J.B."/>
            <person name="Anantharaman K."/>
            <person name="Thomas B.C."/>
            <person name="Malmstrom R."/>
            <person name="Stieglmeier M."/>
            <person name="Klingl A."/>
            <person name="Woyke T."/>
            <person name="Ryan C.M."/>
            <person name="Banfield J.F."/>
        </authorList>
    </citation>
    <scope>NUCLEOTIDE SEQUENCE [LARGE SCALE GENOMIC DNA]</scope>
</reference>
<feature type="transmembrane region" description="Helical" evidence="1">
    <location>
        <begin position="343"/>
        <end position="362"/>
    </location>
</feature>
<feature type="transmembrane region" description="Helical" evidence="1">
    <location>
        <begin position="374"/>
        <end position="392"/>
    </location>
</feature>
<dbReference type="AlphaFoldDB" id="A0A2H0WR40"/>
<comment type="caution">
    <text evidence="2">The sequence shown here is derived from an EMBL/GenBank/DDBJ whole genome shotgun (WGS) entry which is preliminary data.</text>
</comment>
<dbReference type="PANTHER" id="PTHR10790">
    <property type="entry name" value="TPR-DOMAIN CONTAINING PROTEIN"/>
    <property type="match status" value="1"/>
</dbReference>
<feature type="transmembrane region" description="Helical" evidence="1">
    <location>
        <begin position="199"/>
        <end position="219"/>
    </location>
</feature>
<dbReference type="EMBL" id="PEZI01000062">
    <property type="protein sequence ID" value="PIS14379.1"/>
    <property type="molecule type" value="Genomic_DNA"/>
</dbReference>
<feature type="transmembrane region" description="Helical" evidence="1">
    <location>
        <begin position="168"/>
        <end position="187"/>
    </location>
</feature>
<name>A0A2H0WR40_9BACT</name>
<evidence type="ECO:0000313" key="2">
    <source>
        <dbReference type="EMBL" id="PIS14379.1"/>
    </source>
</evidence>
<keyword evidence="1" id="KW-0472">Membrane</keyword>
<dbReference type="InterPro" id="IPR018746">
    <property type="entry name" value="DUF2298"/>
</dbReference>
<dbReference type="PANTHER" id="PTHR10790:SF51">
    <property type="entry name" value="TETRATRICOPEPTIDE REPEAT PROTEIN"/>
    <property type="match status" value="1"/>
</dbReference>